<dbReference type="EMBL" id="ML178826">
    <property type="protein sequence ID" value="TFL01129.1"/>
    <property type="molecule type" value="Genomic_DNA"/>
</dbReference>
<proteinExistence type="predicted"/>
<dbReference type="Proteomes" id="UP000305067">
    <property type="component" value="Unassembled WGS sequence"/>
</dbReference>
<sequence length="103" mass="11697">MTGSSMISFRVLAATSSSVFTENDDTHLMRYIAAERAEVDASADTLQVYEALVSKGCKDLSFRWVLCHDARAWMERCQSMRKASFEVTVEDRDRQENLDSHSP</sequence>
<evidence type="ECO:0000313" key="1">
    <source>
        <dbReference type="EMBL" id="TFL01129.1"/>
    </source>
</evidence>
<evidence type="ECO:0000313" key="2">
    <source>
        <dbReference type="Proteomes" id="UP000305067"/>
    </source>
</evidence>
<dbReference type="AlphaFoldDB" id="A0A5C3QLP6"/>
<keyword evidence="2" id="KW-1185">Reference proteome</keyword>
<accession>A0A5C3QLP6</accession>
<reference evidence="1 2" key="1">
    <citation type="journal article" date="2019" name="Nat. Ecol. Evol.">
        <title>Megaphylogeny resolves global patterns of mushroom evolution.</title>
        <authorList>
            <person name="Varga T."/>
            <person name="Krizsan K."/>
            <person name="Foldi C."/>
            <person name="Dima B."/>
            <person name="Sanchez-Garcia M."/>
            <person name="Sanchez-Ramirez S."/>
            <person name="Szollosi G.J."/>
            <person name="Szarkandi J.G."/>
            <person name="Papp V."/>
            <person name="Albert L."/>
            <person name="Andreopoulos W."/>
            <person name="Angelini C."/>
            <person name="Antonin V."/>
            <person name="Barry K.W."/>
            <person name="Bougher N.L."/>
            <person name="Buchanan P."/>
            <person name="Buyck B."/>
            <person name="Bense V."/>
            <person name="Catcheside P."/>
            <person name="Chovatia M."/>
            <person name="Cooper J."/>
            <person name="Damon W."/>
            <person name="Desjardin D."/>
            <person name="Finy P."/>
            <person name="Geml J."/>
            <person name="Haridas S."/>
            <person name="Hughes K."/>
            <person name="Justo A."/>
            <person name="Karasinski D."/>
            <person name="Kautmanova I."/>
            <person name="Kiss B."/>
            <person name="Kocsube S."/>
            <person name="Kotiranta H."/>
            <person name="LaButti K.M."/>
            <person name="Lechner B.E."/>
            <person name="Liimatainen K."/>
            <person name="Lipzen A."/>
            <person name="Lukacs Z."/>
            <person name="Mihaltcheva S."/>
            <person name="Morgado L.N."/>
            <person name="Niskanen T."/>
            <person name="Noordeloos M.E."/>
            <person name="Ohm R.A."/>
            <person name="Ortiz-Santana B."/>
            <person name="Ovrebo C."/>
            <person name="Racz N."/>
            <person name="Riley R."/>
            <person name="Savchenko A."/>
            <person name="Shiryaev A."/>
            <person name="Soop K."/>
            <person name="Spirin V."/>
            <person name="Szebenyi C."/>
            <person name="Tomsovsky M."/>
            <person name="Tulloss R.E."/>
            <person name="Uehling J."/>
            <person name="Grigoriev I.V."/>
            <person name="Vagvolgyi C."/>
            <person name="Papp T."/>
            <person name="Martin F.M."/>
            <person name="Miettinen O."/>
            <person name="Hibbett D.S."/>
            <person name="Nagy L.G."/>
        </authorList>
    </citation>
    <scope>NUCLEOTIDE SEQUENCE [LARGE SCALE GENOMIC DNA]</scope>
    <source>
        <strain evidence="1 2">CBS 309.79</strain>
    </source>
</reference>
<organism evidence="1 2">
    <name type="scientific">Pterulicium gracile</name>
    <dbReference type="NCBI Taxonomy" id="1884261"/>
    <lineage>
        <taxon>Eukaryota</taxon>
        <taxon>Fungi</taxon>
        <taxon>Dikarya</taxon>
        <taxon>Basidiomycota</taxon>
        <taxon>Agaricomycotina</taxon>
        <taxon>Agaricomycetes</taxon>
        <taxon>Agaricomycetidae</taxon>
        <taxon>Agaricales</taxon>
        <taxon>Pleurotineae</taxon>
        <taxon>Pterulaceae</taxon>
        <taxon>Pterulicium</taxon>
    </lineage>
</organism>
<protein>
    <submittedName>
        <fullName evidence="1">Uncharacterized protein</fullName>
    </submittedName>
</protein>
<gene>
    <name evidence="1" type="ORF">BDV98DRAFT_90539</name>
</gene>
<name>A0A5C3QLP6_9AGAR</name>